<accession>A0ABN6UY29</accession>
<dbReference type="Pfam" id="PF08279">
    <property type="entry name" value="HTH_11"/>
    <property type="match status" value="1"/>
</dbReference>
<dbReference type="InterPro" id="IPR036388">
    <property type="entry name" value="WH-like_DNA-bd_sf"/>
</dbReference>
<dbReference type="InterPro" id="IPR036390">
    <property type="entry name" value="WH_DNA-bd_sf"/>
</dbReference>
<evidence type="ECO:0000259" key="1">
    <source>
        <dbReference type="Pfam" id="PF08279"/>
    </source>
</evidence>
<proteinExistence type="predicted"/>
<protein>
    <submittedName>
        <fullName evidence="2">Transcriptional regulator</fullName>
    </submittedName>
</protein>
<dbReference type="Gene3D" id="1.10.10.10">
    <property type="entry name" value="Winged helix-like DNA-binding domain superfamily/Winged helix DNA-binding domain"/>
    <property type="match status" value="1"/>
</dbReference>
<dbReference type="RefSeq" id="WP_286353633.1">
    <property type="nucleotide sequence ID" value="NZ_AP027079.1"/>
</dbReference>
<organism evidence="2 3">
    <name type="scientific">Geothrix oryzae</name>
    <dbReference type="NCBI Taxonomy" id="2927975"/>
    <lineage>
        <taxon>Bacteria</taxon>
        <taxon>Pseudomonadati</taxon>
        <taxon>Acidobacteriota</taxon>
        <taxon>Holophagae</taxon>
        <taxon>Holophagales</taxon>
        <taxon>Holophagaceae</taxon>
        <taxon>Geothrix</taxon>
    </lineage>
</organism>
<keyword evidence="3" id="KW-1185">Reference proteome</keyword>
<dbReference type="SUPFAM" id="SSF46785">
    <property type="entry name" value="Winged helix' DNA-binding domain"/>
    <property type="match status" value="1"/>
</dbReference>
<reference evidence="3" key="1">
    <citation type="journal article" date="2023" name="Int. J. Syst. Evol. Microbiol.">
        <title>Mesoterricola silvestris gen. nov., sp. nov., Mesoterricola sediminis sp. nov., Geothrix oryzae sp. nov., Geothrix edaphica sp. nov., Geothrix rubra sp. nov., and Geothrix limicola sp. nov., six novel members of Acidobacteriota isolated from soils.</title>
        <authorList>
            <person name="Itoh H."/>
            <person name="Sugisawa Y."/>
            <person name="Mise K."/>
            <person name="Xu Z."/>
            <person name="Kuniyasu M."/>
            <person name="Ushijima N."/>
            <person name="Kawano K."/>
            <person name="Kobayashi E."/>
            <person name="Shiratori Y."/>
            <person name="Masuda Y."/>
            <person name="Senoo K."/>
        </authorList>
    </citation>
    <scope>NUCLEOTIDE SEQUENCE [LARGE SCALE GENOMIC DNA]</scope>
    <source>
        <strain evidence="3">Red222</strain>
    </source>
</reference>
<dbReference type="EMBL" id="AP027079">
    <property type="protein sequence ID" value="BDU69912.1"/>
    <property type="molecule type" value="Genomic_DNA"/>
</dbReference>
<gene>
    <name evidence="2" type="ORF">GETHOR_20130</name>
</gene>
<evidence type="ECO:0000313" key="3">
    <source>
        <dbReference type="Proteomes" id="UP001242010"/>
    </source>
</evidence>
<sequence>MKNLHDNQRKILEHLLGHHEGASLDELAAHLALTRTAVQQHVLRLLDFGYLTYADTKGAVGRPRRRYLISDEGIDTFPKKYSWLANAILAQLASDLGPGGARAFMKNLAGAVAASLESPVSPADPPAQRLRKVTALMNDLGYRAVLKPGEAPGEAAIEAVNCVYHSVAKVHPELCQFDVSLIEQASGMSVHLETCIAKGGAVCRFCVSKAGRR</sequence>
<dbReference type="InterPro" id="IPR011991">
    <property type="entry name" value="ArsR-like_HTH"/>
</dbReference>
<dbReference type="CDD" id="cd00090">
    <property type="entry name" value="HTH_ARSR"/>
    <property type="match status" value="1"/>
</dbReference>
<evidence type="ECO:0000313" key="2">
    <source>
        <dbReference type="EMBL" id="BDU69912.1"/>
    </source>
</evidence>
<dbReference type="InterPro" id="IPR013196">
    <property type="entry name" value="HTH_11"/>
</dbReference>
<feature type="domain" description="Helix-turn-helix type 11" evidence="1">
    <location>
        <begin position="8"/>
        <end position="51"/>
    </location>
</feature>
<name>A0ABN6UY29_9BACT</name>
<dbReference type="Proteomes" id="UP001242010">
    <property type="component" value="Chromosome"/>
</dbReference>